<keyword evidence="2" id="KW-0472">Membrane</keyword>
<dbReference type="InterPro" id="IPR013783">
    <property type="entry name" value="Ig-like_fold"/>
</dbReference>
<evidence type="ECO:0000256" key="1">
    <source>
        <dbReference type="SAM" id="MobiDB-lite"/>
    </source>
</evidence>
<protein>
    <recommendedName>
        <fullName evidence="4">Fibronectin type-III domain-containing protein</fullName>
    </recommendedName>
</protein>
<dbReference type="PANTHER" id="PTHR21104:SF2">
    <property type="entry name" value="FIBRONECTIN TYPE-III DOMAIN-CONTAINING PROTEIN"/>
    <property type="match status" value="1"/>
</dbReference>
<evidence type="ECO:0000313" key="6">
    <source>
        <dbReference type="Proteomes" id="UP001152759"/>
    </source>
</evidence>
<gene>
    <name evidence="5" type="ORF">BEMITA_LOCUS2783</name>
</gene>
<dbReference type="Pfam" id="PF00041">
    <property type="entry name" value="fn3"/>
    <property type="match status" value="1"/>
</dbReference>
<dbReference type="SMART" id="SM00060">
    <property type="entry name" value="FN3"/>
    <property type="match status" value="1"/>
</dbReference>
<dbReference type="PANTHER" id="PTHR21104">
    <property type="entry name" value="FIBRONECTIN TYPE III DOMAIN-CONTAINING PROTEIN"/>
    <property type="match status" value="1"/>
</dbReference>
<feature type="region of interest" description="Disordered" evidence="1">
    <location>
        <begin position="311"/>
        <end position="349"/>
    </location>
</feature>
<evidence type="ECO:0000256" key="3">
    <source>
        <dbReference type="SAM" id="SignalP"/>
    </source>
</evidence>
<sequence length="349" mass="38611">MVLWATLLILHGASLAGSMPASGAPENVTIVFLSPTSVRISWTITLDKVDKYDVTYKPTDASYRVVVVVAANCESVQLTGLIPNTQYTLSVAAFRASKKYRSSPVVFKTLELQSRNHSGGPFTSGGPPVVFIGPGRSQNFTGPPFPPTSFPQVRGIEVGIVLMVLLVWVGAIILFFNRWGKIRMLLPYQPDYKDTQLKVPGTGACASSSTCQNQVTSGFCCSQQHLHQCGLEEDWLARRRSYLPQLPRSRINSAIYLRPTFGDFTSEHNLNSLEPSNLRKAQSADFLPTRVHSYAWRQEHQLPIVSVSIASDSEPANQEPGDEILKKRPPQEEVAEPDDRELIIRENVS</sequence>
<keyword evidence="6" id="KW-1185">Reference proteome</keyword>
<evidence type="ECO:0000259" key="4">
    <source>
        <dbReference type="PROSITE" id="PS50853"/>
    </source>
</evidence>
<feature type="chain" id="PRO_5040347034" description="Fibronectin type-III domain-containing protein" evidence="3">
    <location>
        <begin position="17"/>
        <end position="349"/>
    </location>
</feature>
<dbReference type="KEGG" id="btab:109042317"/>
<keyword evidence="2" id="KW-1133">Transmembrane helix</keyword>
<dbReference type="InterPro" id="IPR032073">
    <property type="entry name" value="FNDC5_C"/>
</dbReference>
<dbReference type="Proteomes" id="UP001152759">
    <property type="component" value="Chromosome 10"/>
</dbReference>
<dbReference type="InterPro" id="IPR003961">
    <property type="entry name" value="FN3_dom"/>
</dbReference>
<dbReference type="InterPro" id="IPR036116">
    <property type="entry name" value="FN3_sf"/>
</dbReference>
<keyword evidence="3" id="KW-0732">Signal</keyword>
<feature type="domain" description="Fibronectin type-III" evidence="4">
    <location>
        <begin position="24"/>
        <end position="112"/>
    </location>
</feature>
<keyword evidence="2" id="KW-0812">Transmembrane</keyword>
<name>A0A9P0A3E4_BEMTA</name>
<accession>A0A9P0A3E4</accession>
<feature type="compositionally biased region" description="Basic and acidic residues" evidence="1">
    <location>
        <begin position="340"/>
        <end position="349"/>
    </location>
</feature>
<dbReference type="Pfam" id="PF16066">
    <property type="entry name" value="DUF4808"/>
    <property type="match status" value="1"/>
</dbReference>
<dbReference type="SUPFAM" id="SSF49265">
    <property type="entry name" value="Fibronectin type III"/>
    <property type="match status" value="1"/>
</dbReference>
<reference evidence="5" key="1">
    <citation type="submission" date="2021-12" db="EMBL/GenBank/DDBJ databases">
        <authorList>
            <person name="King R."/>
        </authorList>
    </citation>
    <scope>NUCLEOTIDE SEQUENCE</scope>
</reference>
<feature type="transmembrane region" description="Helical" evidence="2">
    <location>
        <begin position="158"/>
        <end position="176"/>
    </location>
</feature>
<dbReference type="PROSITE" id="PS50853">
    <property type="entry name" value="FN3"/>
    <property type="match status" value="1"/>
</dbReference>
<dbReference type="CDD" id="cd00063">
    <property type="entry name" value="FN3"/>
    <property type="match status" value="1"/>
</dbReference>
<dbReference type="AlphaFoldDB" id="A0A9P0A3E4"/>
<organism evidence="5 6">
    <name type="scientific">Bemisia tabaci</name>
    <name type="common">Sweetpotato whitefly</name>
    <name type="synonym">Aleurodes tabaci</name>
    <dbReference type="NCBI Taxonomy" id="7038"/>
    <lineage>
        <taxon>Eukaryota</taxon>
        <taxon>Metazoa</taxon>
        <taxon>Ecdysozoa</taxon>
        <taxon>Arthropoda</taxon>
        <taxon>Hexapoda</taxon>
        <taxon>Insecta</taxon>
        <taxon>Pterygota</taxon>
        <taxon>Neoptera</taxon>
        <taxon>Paraneoptera</taxon>
        <taxon>Hemiptera</taxon>
        <taxon>Sternorrhyncha</taxon>
        <taxon>Aleyrodoidea</taxon>
        <taxon>Aleyrodidae</taxon>
        <taxon>Aleyrodinae</taxon>
        <taxon>Bemisia</taxon>
    </lineage>
</organism>
<evidence type="ECO:0000256" key="2">
    <source>
        <dbReference type="SAM" id="Phobius"/>
    </source>
</evidence>
<dbReference type="Gene3D" id="2.60.40.10">
    <property type="entry name" value="Immunoglobulins"/>
    <property type="match status" value="1"/>
</dbReference>
<evidence type="ECO:0000313" key="5">
    <source>
        <dbReference type="EMBL" id="CAH0383323.1"/>
    </source>
</evidence>
<proteinExistence type="predicted"/>
<dbReference type="EMBL" id="OU963871">
    <property type="protein sequence ID" value="CAH0383323.1"/>
    <property type="molecule type" value="Genomic_DNA"/>
</dbReference>
<feature type="signal peptide" evidence="3">
    <location>
        <begin position="1"/>
        <end position="16"/>
    </location>
</feature>